<evidence type="ECO:0000313" key="3">
    <source>
        <dbReference type="EMBL" id="TNM45167.1"/>
    </source>
</evidence>
<evidence type="ECO:0000256" key="1">
    <source>
        <dbReference type="SAM" id="MobiDB-lite"/>
    </source>
</evidence>
<dbReference type="Proteomes" id="UP000313231">
    <property type="component" value="Unassembled WGS sequence"/>
</dbReference>
<keyword evidence="2" id="KW-1133">Transmembrane helix</keyword>
<dbReference type="InterPro" id="IPR019051">
    <property type="entry name" value="Trp_biosyn_TM_oprn/chp"/>
</dbReference>
<organism evidence="3 4">
    <name type="scientific">Nocardioides albidus</name>
    <dbReference type="NCBI Taxonomy" id="1517589"/>
    <lineage>
        <taxon>Bacteria</taxon>
        <taxon>Bacillati</taxon>
        <taxon>Actinomycetota</taxon>
        <taxon>Actinomycetes</taxon>
        <taxon>Propionibacteriales</taxon>
        <taxon>Nocardioidaceae</taxon>
        <taxon>Nocardioides</taxon>
    </lineage>
</organism>
<feature type="compositionally biased region" description="Low complexity" evidence="1">
    <location>
        <begin position="169"/>
        <end position="186"/>
    </location>
</feature>
<dbReference type="AlphaFoldDB" id="A0A5C4WA93"/>
<feature type="transmembrane region" description="Helical" evidence="2">
    <location>
        <begin position="59"/>
        <end position="79"/>
    </location>
</feature>
<dbReference type="Pfam" id="PF09534">
    <property type="entry name" value="Trp_oprn_chp"/>
    <property type="match status" value="1"/>
</dbReference>
<comment type="caution">
    <text evidence="3">The sequence shown here is derived from an EMBL/GenBank/DDBJ whole genome shotgun (WGS) entry which is preliminary data.</text>
</comment>
<protein>
    <recommendedName>
        <fullName evidence="5">Trp biosynthesis-associated membrane protein</fullName>
    </recommendedName>
</protein>
<proteinExistence type="predicted"/>
<keyword evidence="2" id="KW-0472">Membrane</keyword>
<dbReference type="EMBL" id="VDMP01000017">
    <property type="protein sequence ID" value="TNM45167.1"/>
    <property type="molecule type" value="Genomic_DNA"/>
</dbReference>
<evidence type="ECO:0000313" key="4">
    <source>
        <dbReference type="Proteomes" id="UP000313231"/>
    </source>
</evidence>
<evidence type="ECO:0000256" key="2">
    <source>
        <dbReference type="SAM" id="Phobius"/>
    </source>
</evidence>
<feature type="transmembrane region" description="Helical" evidence="2">
    <location>
        <begin position="135"/>
        <end position="157"/>
    </location>
</feature>
<dbReference type="RefSeq" id="WP_139621747.1">
    <property type="nucleotide sequence ID" value="NZ_VDMP01000017.1"/>
</dbReference>
<dbReference type="OrthoDB" id="3712369at2"/>
<evidence type="ECO:0008006" key="5">
    <source>
        <dbReference type="Google" id="ProtNLM"/>
    </source>
</evidence>
<keyword evidence="2" id="KW-0812">Transmembrane</keyword>
<gene>
    <name evidence="3" type="ORF">FHP29_05005</name>
</gene>
<name>A0A5C4WA93_9ACTN</name>
<feature type="transmembrane region" description="Helical" evidence="2">
    <location>
        <begin position="86"/>
        <end position="108"/>
    </location>
</feature>
<feature type="compositionally biased region" description="Basic and acidic residues" evidence="1">
    <location>
        <begin position="199"/>
        <end position="212"/>
    </location>
</feature>
<accession>A0A5C4WA93</accession>
<reference evidence="3 4" key="1">
    <citation type="journal article" date="2016" name="Int. J. Syst. Evol. Microbiol.">
        <title>Nocardioides albidus sp. nov., an actinobacterium isolated from garden soil.</title>
        <authorList>
            <person name="Singh H."/>
            <person name="Du J."/>
            <person name="Trinh H."/>
            <person name="Won K."/>
            <person name="Yang J.E."/>
            <person name="Yin C."/>
            <person name="Kook M."/>
            <person name="Yi T.H."/>
        </authorList>
    </citation>
    <scope>NUCLEOTIDE SEQUENCE [LARGE SCALE GENOMIC DNA]</scope>
    <source>
        <strain evidence="3 4">CCTCC AB 2015297</strain>
    </source>
</reference>
<keyword evidence="4" id="KW-1185">Reference proteome</keyword>
<feature type="region of interest" description="Disordered" evidence="1">
    <location>
        <begin position="168"/>
        <end position="220"/>
    </location>
</feature>
<sequence length="220" mass="21931">MAEADGPARRAFGPVVLLGLVGSGFAAVAGHKAMLAIPESTLTAAGGLAPGVEERSVEFPLAGALALVALAAWGVLLVTRGIVRRGAALLALIAAAGILVVVVIGGFVQHDDAAADLAARLGLNAAAIDVERTGWLWVALGCALMALVAAGAAVRLVPAWPEMGTRYDAPTGASTGAPAAAASAPGQEPSEQSNLDLWKSLDEGRDPTDGPTDRPGPPTP</sequence>